<protein>
    <submittedName>
        <fullName evidence="1">Uncharacterized protein</fullName>
    </submittedName>
</protein>
<organism evidence="1">
    <name type="scientific">viral metagenome</name>
    <dbReference type="NCBI Taxonomy" id="1070528"/>
    <lineage>
        <taxon>unclassified sequences</taxon>
        <taxon>metagenomes</taxon>
        <taxon>organismal metagenomes</taxon>
    </lineage>
</organism>
<sequence>MIRNPIPEFTFTPSFSSINTHQLRILSIEGLTGLKNIKEAFEDPLNNSEVELLISFLDRKYDFSLYEDAYDFIINIAKFSYTSLEFINANYSEFYDNMTISEAVEVVLTKLITNKGIPLTNGFPSEFNFLPGQENSTQIYNGQKWFPYIKGRSRVNYDQLLSRIMNNIQIGPDDVIYFHGSSWEGAISIMDQIEIIPRQNCTDFGFKNFYLTDTFQTAYLWSLRNTQSAVVIFIIKNEYIENLDNHLALNNEEIWKKTVYKIRNKPRSGNDLRNRKKHYKKFIEEIDSNDLISGPICANLSVENECDIRSIKYGDYIPYQYSFKESTIDDLNSMIAITLFFEGR</sequence>
<dbReference type="EMBL" id="MN740594">
    <property type="protein sequence ID" value="QHS78052.1"/>
    <property type="molecule type" value="Genomic_DNA"/>
</dbReference>
<dbReference type="AlphaFoldDB" id="A0A6C0AED9"/>
<reference evidence="1" key="1">
    <citation type="journal article" date="2020" name="Nature">
        <title>Giant virus diversity and host interactions through global metagenomics.</title>
        <authorList>
            <person name="Schulz F."/>
            <person name="Roux S."/>
            <person name="Paez-Espino D."/>
            <person name="Jungbluth S."/>
            <person name="Walsh D.A."/>
            <person name="Denef V.J."/>
            <person name="McMahon K.D."/>
            <person name="Konstantinidis K.T."/>
            <person name="Eloe-Fadrosh E.A."/>
            <person name="Kyrpides N.C."/>
            <person name="Woyke T."/>
        </authorList>
    </citation>
    <scope>NUCLEOTIDE SEQUENCE</scope>
    <source>
        <strain evidence="1">GVMAG-S-1021933-23</strain>
    </source>
</reference>
<accession>A0A6C0AED9</accession>
<evidence type="ECO:0000313" key="1">
    <source>
        <dbReference type="EMBL" id="QHS78052.1"/>
    </source>
</evidence>
<name>A0A6C0AED9_9ZZZZ</name>
<proteinExistence type="predicted"/>